<evidence type="ECO:0008006" key="4">
    <source>
        <dbReference type="Google" id="ProtNLM"/>
    </source>
</evidence>
<keyword evidence="1" id="KW-0472">Membrane</keyword>
<keyword evidence="3" id="KW-1185">Reference proteome</keyword>
<gene>
    <name evidence="2" type="ORF">SAMN05421848_1093</name>
</gene>
<feature type="transmembrane region" description="Helical" evidence="1">
    <location>
        <begin position="29"/>
        <end position="54"/>
    </location>
</feature>
<reference evidence="3" key="1">
    <citation type="submission" date="2016-10" db="EMBL/GenBank/DDBJ databases">
        <authorList>
            <person name="Varghese N."/>
            <person name="Submissions S."/>
        </authorList>
    </citation>
    <scope>NUCLEOTIDE SEQUENCE [LARGE SCALE GENOMIC DNA]</scope>
    <source>
        <strain evidence="3">DSM 23439</strain>
    </source>
</reference>
<evidence type="ECO:0000256" key="1">
    <source>
        <dbReference type="SAM" id="Phobius"/>
    </source>
</evidence>
<accession>A0A1I1I9M2</accession>
<keyword evidence="1" id="KW-0812">Transmembrane</keyword>
<keyword evidence="1" id="KW-1133">Transmembrane helix</keyword>
<feature type="transmembrane region" description="Helical" evidence="1">
    <location>
        <begin position="6"/>
        <end position="22"/>
    </location>
</feature>
<evidence type="ECO:0000313" key="3">
    <source>
        <dbReference type="Proteomes" id="UP000199046"/>
    </source>
</evidence>
<dbReference type="RefSeq" id="WP_090131532.1">
    <property type="nucleotide sequence ID" value="NZ_FOLY01000002.1"/>
</dbReference>
<dbReference type="Proteomes" id="UP000199046">
    <property type="component" value="Unassembled WGS sequence"/>
</dbReference>
<organism evidence="2 3">
    <name type="scientific">Kushneria avicenniae</name>
    <dbReference type="NCBI Taxonomy" id="402385"/>
    <lineage>
        <taxon>Bacteria</taxon>
        <taxon>Pseudomonadati</taxon>
        <taxon>Pseudomonadota</taxon>
        <taxon>Gammaproteobacteria</taxon>
        <taxon>Oceanospirillales</taxon>
        <taxon>Halomonadaceae</taxon>
        <taxon>Kushneria</taxon>
    </lineage>
</organism>
<feature type="transmembrane region" description="Helical" evidence="1">
    <location>
        <begin position="60"/>
        <end position="82"/>
    </location>
</feature>
<sequence length="87" mass="9291">MNIISWIFASIVVGMLINLIIPRRLSVGFLGTAGMGVLGGVVLAFLVTVFGFAAELEFDVRSLVAAVIGALGAIAVMTLWMVRYHPR</sequence>
<protein>
    <recommendedName>
        <fullName evidence="4">Transglycosylase associated protein</fullName>
    </recommendedName>
</protein>
<name>A0A1I1I9M2_9GAMM</name>
<dbReference type="AlphaFoldDB" id="A0A1I1I9M2"/>
<dbReference type="EMBL" id="FOLY01000002">
    <property type="protein sequence ID" value="SFC32936.1"/>
    <property type="molecule type" value="Genomic_DNA"/>
</dbReference>
<proteinExistence type="predicted"/>
<evidence type="ECO:0000313" key="2">
    <source>
        <dbReference type="EMBL" id="SFC32936.1"/>
    </source>
</evidence>